<dbReference type="GO" id="GO:0005730">
    <property type="term" value="C:nucleolus"/>
    <property type="evidence" value="ECO:0007669"/>
    <property type="project" value="UniProtKB-SubCell"/>
</dbReference>
<feature type="region of interest" description="Disordered" evidence="8">
    <location>
        <begin position="1"/>
        <end position="36"/>
    </location>
</feature>
<evidence type="ECO:0000313" key="9">
    <source>
        <dbReference type="EMBL" id="KAG6469311.1"/>
    </source>
</evidence>
<feature type="region of interest" description="Disordered" evidence="8">
    <location>
        <begin position="230"/>
        <end position="263"/>
    </location>
</feature>
<feature type="compositionally biased region" description="Basic residues" evidence="8">
    <location>
        <begin position="301"/>
        <end position="314"/>
    </location>
</feature>
<evidence type="ECO:0000256" key="3">
    <source>
        <dbReference type="ARBA" id="ARBA00018689"/>
    </source>
</evidence>
<evidence type="ECO:0000256" key="1">
    <source>
        <dbReference type="ARBA" id="ARBA00004604"/>
    </source>
</evidence>
<dbReference type="InterPro" id="IPR019310">
    <property type="entry name" value="Efg1"/>
</dbReference>
<evidence type="ECO:0000256" key="6">
    <source>
        <dbReference type="ARBA" id="ARBA00023054"/>
    </source>
</evidence>
<organism evidence="9 10">
    <name type="scientific">Zingiber officinale</name>
    <name type="common">Ginger</name>
    <name type="synonym">Amomum zingiber</name>
    <dbReference type="NCBI Taxonomy" id="94328"/>
    <lineage>
        <taxon>Eukaryota</taxon>
        <taxon>Viridiplantae</taxon>
        <taxon>Streptophyta</taxon>
        <taxon>Embryophyta</taxon>
        <taxon>Tracheophyta</taxon>
        <taxon>Spermatophyta</taxon>
        <taxon>Magnoliopsida</taxon>
        <taxon>Liliopsida</taxon>
        <taxon>Zingiberales</taxon>
        <taxon>Zingiberaceae</taxon>
        <taxon>Zingiber</taxon>
    </lineage>
</organism>
<name>A0A8J5BZV9_ZINOF</name>
<dbReference type="Pfam" id="PF10153">
    <property type="entry name" value="Efg1"/>
    <property type="match status" value="1"/>
</dbReference>
<comment type="similarity">
    <text evidence="2">Belongs to the EFG1 family.</text>
</comment>
<dbReference type="AlphaFoldDB" id="A0A8J5BZV9"/>
<dbReference type="GO" id="GO:0000462">
    <property type="term" value="P:maturation of SSU-rRNA from tricistronic rRNA transcript (SSU-rRNA, 5.8S rRNA, LSU-rRNA)"/>
    <property type="evidence" value="ECO:0007669"/>
    <property type="project" value="TreeGrafter"/>
</dbReference>
<keyword evidence="7" id="KW-0539">Nucleus</keyword>
<dbReference type="GO" id="GO:0030688">
    <property type="term" value="C:preribosome, small subunit precursor"/>
    <property type="evidence" value="ECO:0007669"/>
    <property type="project" value="TreeGrafter"/>
</dbReference>
<keyword evidence="5" id="KW-0698">rRNA processing</keyword>
<feature type="region of interest" description="Disordered" evidence="8">
    <location>
        <begin position="288"/>
        <end position="316"/>
    </location>
</feature>
<evidence type="ECO:0000313" key="10">
    <source>
        <dbReference type="Proteomes" id="UP000734854"/>
    </source>
</evidence>
<accession>A0A8J5BZV9</accession>
<comment type="caution">
    <text evidence="9">The sequence shown here is derived from an EMBL/GenBank/DDBJ whole genome shotgun (WGS) entry which is preliminary data.</text>
</comment>
<dbReference type="PANTHER" id="PTHR33911:SF1">
    <property type="entry name" value="RRNA-PROCESSING PROTEIN EFG1"/>
    <property type="match status" value="1"/>
</dbReference>
<reference evidence="9 10" key="1">
    <citation type="submission" date="2020-08" db="EMBL/GenBank/DDBJ databases">
        <title>Plant Genome Project.</title>
        <authorList>
            <person name="Zhang R.-G."/>
        </authorList>
    </citation>
    <scope>NUCLEOTIDE SEQUENCE [LARGE SCALE GENOMIC DNA]</scope>
    <source>
        <tissue evidence="9">Rhizome</tissue>
    </source>
</reference>
<keyword evidence="6" id="KW-0175">Coiled coil</keyword>
<proteinExistence type="inferred from homology"/>
<sequence>MAAGSSSRSKTEEKRAPSRRPKALGPKKNPKKSVSIKNQIRSVERFLSKDLPNDVRQAQEEKLKGLQQLQDNHIRSALDHKIHLNDKRIRFFERRKIERMIKQLEKQCSSSDQASEEGTLDQLSKLREDLNYIRFFPKNERYVSLLVGGDNPKIVEKRNQLRDQIKANLVEATSNGEDLKETSENDALDVNEDDFFLDDCSSDEGDCDPADNNARESTLIAPVKEKSVRFTDSRNQEVPARVLSLPPQPLPSRRNYDETAVASRSSKAFIRKNDASSKSLKLVNEVKGQHSNFSSSSEVHKPRRKRRPKKKKQASSHDLTYTTVANLLPNSGLYLWGIAAAVAPNLVATTFLPDHHGIIFIAIPVDSTVIIALPTTSDVNSALLSRLSRNHCRWNTNVNDQTRVILNLDYALLPLMLLRWR</sequence>
<gene>
    <name evidence="9" type="ORF">ZIOFF_074019</name>
</gene>
<keyword evidence="10" id="KW-1185">Reference proteome</keyword>
<evidence type="ECO:0000256" key="7">
    <source>
        <dbReference type="ARBA" id="ARBA00023242"/>
    </source>
</evidence>
<evidence type="ECO:0000256" key="2">
    <source>
        <dbReference type="ARBA" id="ARBA00006916"/>
    </source>
</evidence>
<evidence type="ECO:0000256" key="4">
    <source>
        <dbReference type="ARBA" id="ARBA00019827"/>
    </source>
</evidence>
<evidence type="ECO:0000256" key="8">
    <source>
        <dbReference type="SAM" id="MobiDB-lite"/>
    </source>
</evidence>
<dbReference type="InterPro" id="IPR050786">
    <property type="entry name" value="EFG1_rRNA-proc"/>
</dbReference>
<evidence type="ECO:0000256" key="5">
    <source>
        <dbReference type="ARBA" id="ARBA00022552"/>
    </source>
</evidence>
<dbReference type="PANTHER" id="PTHR33911">
    <property type="entry name" value="RRNA-PROCESSING PROTEIN EFG1"/>
    <property type="match status" value="1"/>
</dbReference>
<protein>
    <recommendedName>
        <fullName evidence="3">rRNA-processing protein EFG1</fullName>
    </recommendedName>
    <alternativeName>
        <fullName evidence="4">rRNA-processing protein efg1</fullName>
    </alternativeName>
</protein>
<dbReference type="Proteomes" id="UP000734854">
    <property type="component" value="Unassembled WGS sequence"/>
</dbReference>
<comment type="subcellular location">
    <subcellularLocation>
        <location evidence="1">Nucleus</location>
        <location evidence="1">Nucleolus</location>
    </subcellularLocation>
</comment>
<dbReference type="EMBL" id="JACMSC010000022">
    <property type="protein sequence ID" value="KAG6469311.1"/>
    <property type="molecule type" value="Genomic_DNA"/>
</dbReference>